<dbReference type="InterPro" id="IPR037794">
    <property type="entry name" value="TAF12"/>
</dbReference>
<dbReference type="InterPro" id="IPR009072">
    <property type="entry name" value="Histone-fold"/>
</dbReference>
<comment type="similarity">
    <text evidence="2">Belongs to the TAF12 family.</text>
</comment>
<dbReference type="InterPro" id="IPR003228">
    <property type="entry name" value="TFIID_TAF12_dom"/>
</dbReference>
<feature type="domain" description="Transcription initiation factor TFIID subunit 12" evidence="6">
    <location>
        <begin position="2"/>
        <end position="30"/>
    </location>
</feature>
<dbReference type="PANTHER" id="PTHR12264:SF26">
    <property type="entry name" value="TRANSCRIPTION INITIATION FACTOR TFIID SUBUNIT 12B"/>
    <property type="match status" value="1"/>
</dbReference>
<dbReference type="Pfam" id="PF03847">
    <property type="entry name" value="TFIID_20kDa"/>
    <property type="match status" value="1"/>
</dbReference>
<evidence type="ECO:0000256" key="3">
    <source>
        <dbReference type="ARBA" id="ARBA00023015"/>
    </source>
</evidence>
<dbReference type="GO" id="GO:0003677">
    <property type="term" value="F:DNA binding"/>
    <property type="evidence" value="ECO:0007669"/>
    <property type="project" value="TreeGrafter"/>
</dbReference>
<dbReference type="GO" id="GO:0005669">
    <property type="term" value="C:transcription factor TFIID complex"/>
    <property type="evidence" value="ECO:0007669"/>
    <property type="project" value="InterPro"/>
</dbReference>
<proteinExistence type="inferred from homology"/>
<sequence length="261" mass="29452">MQVTAFACSLAKHRKSSTLESKDILLHLVKHREFLMSVKTVCREKLAFDNSWIFIRREEATKQTCKLLEYLLTVLASDLHKKRLDMVTTLTRYIRALMESSQSEENNINPKEMVRQGHGNPAVTNHLIRPSSSSEQLVSQSTGSPMVQQITREKKSSWLEENTIWEVESSTRVLSIRIDMQRKFAFQSKPHFSSSTSLFPTSAAVELARIHGRAGAKISSNVPNLVQIPQTLCTSGILLAFSSSQARHPPFELVKQNSLVS</sequence>
<reference evidence="8" key="1">
    <citation type="journal article" date="2019" name="Gigascience">
        <title>De novo genome assembly of the endangered Acer yangbiense, a plant species with extremely small populations endemic to Yunnan Province, China.</title>
        <authorList>
            <person name="Yang J."/>
            <person name="Wariss H.M."/>
            <person name="Tao L."/>
            <person name="Zhang R."/>
            <person name="Yun Q."/>
            <person name="Hollingsworth P."/>
            <person name="Dao Z."/>
            <person name="Luo G."/>
            <person name="Guo H."/>
            <person name="Ma Y."/>
            <person name="Sun W."/>
        </authorList>
    </citation>
    <scope>NUCLEOTIDE SEQUENCE [LARGE SCALE GENOMIC DNA]</scope>
    <source>
        <strain evidence="8">cv. br00</strain>
    </source>
</reference>
<evidence type="ECO:0000313" key="7">
    <source>
        <dbReference type="EMBL" id="KAB5563997.1"/>
    </source>
</evidence>
<evidence type="ECO:0000256" key="4">
    <source>
        <dbReference type="ARBA" id="ARBA00023163"/>
    </source>
</evidence>
<dbReference type="EMBL" id="VDCV01000003">
    <property type="protein sequence ID" value="KAB5563997.1"/>
    <property type="molecule type" value="Genomic_DNA"/>
</dbReference>
<keyword evidence="5" id="KW-0539">Nucleus</keyword>
<evidence type="ECO:0000256" key="5">
    <source>
        <dbReference type="ARBA" id="ARBA00023242"/>
    </source>
</evidence>
<evidence type="ECO:0000313" key="8">
    <source>
        <dbReference type="Proteomes" id="UP000326939"/>
    </source>
</evidence>
<protein>
    <recommendedName>
        <fullName evidence="6">Transcription initiation factor TFIID subunit 12 domain-containing protein</fullName>
    </recommendedName>
</protein>
<name>A0A5N5NAF7_9ROSI</name>
<keyword evidence="3" id="KW-0805">Transcription regulation</keyword>
<dbReference type="Proteomes" id="UP000326939">
    <property type="component" value="Chromosome 3"/>
</dbReference>
<dbReference type="PANTHER" id="PTHR12264">
    <property type="entry name" value="TRANSCRIPTION INITIATION FACTOR TFIID SUBUNIT 12"/>
    <property type="match status" value="1"/>
</dbReference>
<dbReference type="GO" id="GO:0000124">
    <property type="term" value="C:SAGA complex"/>
    <property type="evidence" value="ECO:0007669"/>
    <property type="project" value="InterPro"/>
</dbReference>
<comment type="caution">
    <text evidence="7">The sequence shown here is derived from an EMBL/GenBank/DDBJ whole genome shotgun (WGS) entry which is preliminary data.</text>
</comment>
<evidence type="ECO:0000256" key="1">
    <source>
        <dbReference type="ARBA" id="ARBA00004123"/>
    </source>
</evidence>
<dbReference type="Gene3D" id="1.10.20.10">
    <property type="entry name" value="Histone, subunit A"/>
    <property type="match status" value="1"/>
</dbReference>
<keyword evidence="8" id="KW-1185">Reference proteome</keyword>
<dbReference type="GO" id="GO:0051123">
    <property type="term" value="P:RNA polymerase II preinitiation complex assembly"/>
    <property type="evidence" value="ECO:0007669"/>
    <property type="project" value="TreeGrafter"/>
</dbReference>
<keyword evidence="4" id="KW-0804">Transcription</keyword>
<dbReference type="GO" id="GO:0017025">
    <property type="term" value="F:TBP-class protein binding"/>
    <property type="evidence" value="ECO:0007669"/>
    <property type="project" value="TreeGrafter"/>
</dbReference>
<organism evidence="7 8">
    <name type="scientific">Salix brachista</name>
    <dbReference type="NCBI Taxonomy" id="2182728"/>
    <lineage>
        <taxon>Eukaryota</taxon>
        <taxon>Viridiplantae</taxon>
        <taxon>Streptophyta</taxon>
        <taxon>Embryophyta</taxon>
        <taxon>Tracheophyta</taxon>
        <taxon>Spermatophyta</taxon>
        <taxon>Magnoliopsida</taxon>
        <taxon>eudicotyledons</taxon>
        <taxon>Gunneridae</taxon>
        <taxon>Pentapetalae</taxon>
        <taxon>rosids</taxon>
        <taxon>fabids</taxon>
        <taxon>Malpighiales</taxon>
        <taxon>Salicaceae</taxon>
        <taxon>Saliceae</taxon>
        <taxon>Salix</taxon>
    </lineage>
</organism>
<comment type="subcellular location">
    <subcellularLocation>
        <location evidence="1">Nucleus</location>
    </subcellularLocation>
</comment>
<dbReference type="GO" id="GO:0046982">
    <property type="term" value="F:protein heterodimerization activity"/>
    <property type="evidence" value="ECO:0007669"/>
    <property type="project" value="InterPro"/>
</dbReference>
<accession>A0A5N5NAF7</accession>
<dbReference type="AlphaFoldDB" id="A0A5N5NAF7"/>
<evidence type="ECO:0000256" key="2">
    <source>
        <dbReference type="ARBA" id="ARBA00007530"/>
    </source>
</evidence>
<gene>
    <name evidence="7" type="ORF">DKX38_004051</name>
</gene>
<evidence type="ECO:0000259" key="6">
    <source>
        <dbReference type="Pfam" id="PF03847"/>
    </source>
</evidence>